<dbReference type="SUPFAM" id="SSF52833">
    <property type="entry name" value="Thioredoxin-like"/>
    <property type="match status" value="1"/>
</dbReference>
<evidence type="ECO:0000256" key="5">
    <source>
        <dbReference type="SAM" id="MobiDB-lite"/>
    </source>
</evidence>
<comment type="similarity">
    <text evidence="2">Belongs to the PheA/TfdB FAD monooxygenase family.</text>
</comment>
<dbReference type="EMBL" id="CP008947">
    <property type="protein sequence ID" value="AII08000.1"/>
    <property type="molecule type" value="Genomic_DNA"/>
</dbReference>
<dbReference type="PANTHER" id="PTHR43004:SF19">
    <property type="entry name" value="BINDING MONOOXYGENASE, PUTATIVE (JCVI)-RELATED"/>
    <property type="match status" value="1"/>
</dbReference>
<evidence type="ECO:0000259" key="6">
    <source>
        <dbReference type="Pfam" id="PF01494"/>
    </source>
</evidence>
<dbReference type="AlphaFoldDB" id="A0A076EPL9"/>
<gene>
    <name evidence="7" type="ORF">EP51_26580</name>
</gene>
<dbReference type="Pfam" id="PF21274">
    <property type="entry name" value="Rng_hyd_C"/>
    <property type="match status" value="1"/>
</dbReference>
<evidence type="ECO:0000313" key="8">
    <source>
        <dbReference type="Proteomes" id="UP000028488"/>
    </source>
</evidence>
<comment type="cofactor">
    <cofactor evidence="1">
        <name>FAD</name>
        <dbReference type="ChEBI" id="CHEBI:57692"/>
    </cofactor>
</comment>
<dbReference type="NCBIfam" id="NF004832">
    <property type="entry name" value="PRK06184.1"/>
    <property type="match status" value="1"/>
</dbReference>
<dbReference type="PRINTS" id="PR00420">
    <property type="entry name" value="RNGMNOXGNASE"/>
</dbReference>
<proteinExistence type="inferred from homology"/>
<dbReference type="InterPro" id="IPR050641">
    <property type="entry name" value="RIFMO-like"/>
</dbReference>
<dbReference type="InterPro" id="IPR002938">
    <property type="entry name" value="FAD-bd"/>
</dbReference>
<keyword evidence="3" id="KW-0285">Flavoprotein</keyword>
<dbReference type="Pfam" id="PF01494">
    <property type="entry name" value="FAD_binding_3"/>
    <property type="match status" value="1"/>
</dbReference>
<keyword evidence="4" id="KW-0274">FAD</keyword>
<dbReference type="GO" id="GO:0071949">
    <property type="term" value="F:FAD binding"/>
    <property type="evidence" value="ECO:0007669"/>
    <property type="project" value="InterPro"/>
</dbReference>
<dbReference type="PANTHER" id="PTHR43004">
    <property type="entry name" value="TRK SYSTEM POTASSIUM UPTAKE PROTEIN"/>
    <property type="match status" value="1"/>
</dbReference>
<evidence type="ECO:0000313" key="7">
    <source>
        <dbReference type="EMBL" id="AII08000.1"/>
    </source>
</evidence>
<dbReference type="Proteomes" id="UP000028488">
    <property type="component" value="Chromosome"/>
</dbReference>
<feature type="region of interest" description="Disordered" evidence="5">
    <location>
        <begin position="83"/>
        <end position="103"/>
    </location>
</feature>
<evidence type="ECO:0000256" key="1">
    <source>
        <dbReference type="ARBA" id="ARBA00001974"/>
    </source>
</evidence>
<dbReference type="Gene3D" id="3.50.50.60">
    <property type="entry name" value="FAD/NAD(P)-binding domain"/>
    <property type="match status" value="1"/>
</dbReference>
<evidence type="ECO:0000256" key="4">
    <source>
        <dbReference type="ARBA" id="ARBA00022827"/>
    </source>
</evidence>
<evidence type="ECO:0000256" key="2">
    <source>
        <dbReference type="ARBA" id="ARBA00007801"/>
    </source>
</evidence>
<dbReference type="InterPro" id="IPR036249">
    <property type="entry name" value="Thioredoxin-like_sf"/>
</dbReference>
<reference evidence="7 8" key="1">
    <citation type="submission" date="2014-07" db="EMBL/GenBank/DDBJ databases">
        <title>Genome Sequence of Rhodococcus opacus Strain R7, a Biodegrader of Mono- and Polycyclic Aromatic Hydrocarbons.</title>
        <authorList>
            <person name="Di Gennaro P."/>
            <person name="Zampolli J."/>
            <person name="Presti I."/>
            <person name="Cappelletti M."/>
            <person name="D'Ursi P."/>
            <person name="Orro A."/>
            <person name="Mezzelani A."/>
            <person name="Milanesi L."/>
        </authorList>
    </citation>
    <scope>NUCLEOTIDE SEQUENCE [LARGE SCALE GENOMIC DNA]</scope>
    <source>
        <strain evidence="7 8">R7</strain>
    </source>
</reference>
<dbReference type="GO" id="GO:0016709">
    <property type="term" value="F:oxidoreductase activity, acting on paired donors, with incorporation or reduction of molecular oxygen, NAD(P)H as one donor, and incorporation of one atom of oxygen"/>
    <property type="evidence" value="ECO:0007669"/>
    <property type="project" value="UniProtKB-ARBA"/>
</dbReference>
<dbReference type="RefSeq" id="WP_128640868.1">
    <property type="nucleotide sequence ID" value="NZ_CP008947.1"/>
</dbReference>
<feature type="domain" description="FAD-binding" evidence="6">
    <location>
        <begin position="4"/>
        <end position="341"/>
    </location>
</feature>
<dbReference type="InterPro" id="IPR036188">
    <property type="entry name" value="FAD/NAD-bd_sf"/>
</dbReference>
<dbReference type="SUPFAM" id="SSF51905">
    <property type="entry name" value="FAD/NAD(P)-binding domain"/>
    <property type="match status" value="1"/>
</dbReference>
<dbReference type="Gene3D" id="3.40.30.120">
    <property type="match status" value="1"/>
</dbReference>
<protein>
    <submittedName>
        <fullName evidence="7">3-(3-hydroxyphenyl)propionate hydroxylase</fullName>
    </submittedName>
</protein>
<dbReference type="Gene3D" id="3.30.70.2450">
    <property type="match status" value="1"/>
</dbReference>
<organism evidence="7 8">
    <name type="scientific">Rhodococcus opacus</name>
    <name type="common">Nocardia opaca</name>
    <dbReference type="NCBI Taxonomy" id="37919"/>
    <lineage>
        <taxon>Bacteria</taxon>
        <taxon>Bacillati</taxon>
        <taxon>Actinomycetota</taxon>
        <taxon>Actinomycetes</taxon>
        <taxon>Mycobacteriales</taxon>
        <taxon>Nocardiaceae</taxon>
        <taxon>Rhodococcus</taxon>
    </lineage>
</organism>
<accession>A0A076EPL9</accession>
<evidence type="ECO:0000256" key="3">
    <source>
        <dbReference type="ARBA" id="ARBA00022630"/>
    </source>
</evidence>
<name>A0A076EPL9_RHOOP</name>
<sequence>MSPTEAVVAGAGPTGLTLALELARRGVEVRILDRSPEPFAGSRGKGLTARSQEVMDDLGIVDEIVEAGFRHLPSRVAVRGQVVRDSDPHADLSPTPDRPYDGGLMIPQWRTEQILRERLSEFGIDVERGVEVVGFEQTTDKVTVRLAGGGTVMARYLVGCDGGRSTVRKALGVSFEGTGGIEGMLLGDVSVDGLVPDHWYQWTHPEQGFVALCPFRGINSWQFQGVPFADFDEEGNLPEPSLEYFQRVLDDIACGPGVRLSDATWLSTWHVNVRMVDRFRDGRVFLAGDAAHVHPPAGGLGMNTGIQDAYNLGWKLALVLAGSADPSLLDTYEEERLPLARWTLGVSSAGLQKVAANLGREDSEGFAGAVTEDGQQLGLGYPWSSLSRDGDATTGLRAGDRAPDAPCLCPDGTPLRLFDVFRGTHFTVLGFGGGSRHILQTLAEDAPDDVKYVVVGDSRGPGVDVVDDRGLARSAYGAHGGTLVVVRPDGYVALTAAATAADDVIDYLGRLVGRSS</sequence>
<dbReference type="eggNOG" id="COG0654">
    <property type="taxonomic scope" value="Bacteria"/>
</dbReference>